<feature type="region of interest" description="Disordered" evidence="1">
    <location>
        <begin position="85"/>
        <end position="140"/>
    </location>
</feature>
<evidence type="ECO:0008006" key="5">
    <source>
        <dbReference type="Google" id="ProtNLM"/>
    </source>
</evidence>
<feature type="chain" id="PRO_5025509262" description="Alpha-1,3-mannosyltransferase" evidence="2">
    <location>
        <begin position="29"/>
        <end position="140"/>
    </location>
</feature>
<dbReference type="GO" id="GO:0033617">
    <property type="term" value="P:mitochondrial respiratory chain complex IV assembly"/>
    <property type="evidence" value="ECO:0007669"/>
    <property type="project" value="TreeGrafter"/>
</dbReference>
<dbReference type="GO" id="GO:0005759">
    <property type="term" value="C:mitochondrial matrix"/>
    <property type="evidence" value="ECO:0007669"/>
    <property type="project" value="TreeGrafter"/>
</dbReference>
<accession>A0A6A5W2H0</accession>
<keyword evidence="2" id="KW-0732">Signal</keyword>
<dbReference type="Proteomes" id="UP000799779">
    <property type="component" value="Unassembled WGS sequence"/>
</dbReference>
<feature type="region of interest" description="Disordered" evidence="1">
    <location>
        <begin position="43"/>
        <end position="69"/>
    </location>
</feature>
<keyword evidence="4" id="KW-1185">Reference proteome</keyword>
<evidence type="ECO:0000313" key="4">
    <source>
        <dbReference type="Proteomes" id="UP000799779"/>
    </source>
</evidence>
<dbReference type="PANTHER" id="PTHR40020:SF1">
    <property type="entry name" value="CYTOCHROME C OXIDASE ASSEMBLY FACTOR 2"/>
    <property type="match status" value="1"/>
</dbReference>
<name>A0A6A5W2H0_9PLEO</name>
<sequence length="140" mass="15855">MPPHLHPRSRMTTSLFTTTLAISFLVVAAPHILPCPVDNRAFADSANPDAMTGQRRRRRKVSPSEEPTCNDVLNEERMRREDMLRGKKRECPVPKPGGLIGQVLGLKNEGESEGEVEMEVRKARRRMRGEGEEEGEHRRS</sequence>
<reference evidence="3" key="1">
    <citation type="journal article" date="2020" name="Stud. Mycol.">
        <title>101 Dothideomycetes genomes: a test case for predicting lifestyles and emergence of pathogens.</title>
        <authorList>
            <person name="Haridas S."/>
            <person name="Albert R."/>
            <person name="Binder M."/>
            <person name="Bloem J."/>
            <person name="Labutti K."/>
            <person name="Salamov A."/>
            <person name="Andreopoulos B."/>
            <person name="Baker S."/>
            <person name="Barry K."/>
            <person name="Bills G."/>
            <person name="Bluhm B."/>
            <person name="Cannon C."/>
            <person name="Castanera R."/>
            <person name="Culley D."/>
            <person name="Daum C."/>
            <person name="Ezra D."/>
            <person name="Gonzalez J."/>
            <person name="Henrissat B."/>
            <person name="Kuo A."/>
            <person name="Liang C."/>
            <person name="Lipzen A."/>
            <person name="Lutzoni F."/>
            <person name="Magnuson J."/>
            <person name="Mondo S."/>
            <person name="Nolan M."/>
            <person name="Ohm R."/>
            <person name="Pangilinan J."/>
            <person name="Park H.-J."/>
            <person name="Ramirez L."/>
            <person name="Alfaro M."/>
            <person name="Sun H."/>
            <person name="Tritt A."/>
            <person name="Yoshinaga Y."/>
            <person name="Zwiers L.-H."/>
            <person name="Turgeon B."/>
            <person name="Goodwin S."/>
            <person name="Spatafora J."/>
            <person name="Crous P."/>
            <person name="Grigoriev I."/>
        </authorList>
    </citation>
    <scope>NUCLEOTIDE SEQUENCE</scope>
    <source>
        <strain evidence="3">CBS 123094</strain>
    </source>
</reference>
<protein>
    <recommendedName>
        <fullName evidence="5">Alpha-1,3-mannosyltransferase</fullName>
    </recommendedName>
</protein>
<dbReference type="OrthoDB" id="5410040at2759"/>
<evidence type="ECO:0000256" key="1">
    <source>
        <dbReference type="SAM" id="MobiDB-lite"/>
    </source>
</evidence>
<organism evidence="3 4">
    <name type="scientific">Amniculicola lignicola CBS 123094</name>
    <dbReference type="NCBI Taxonomy" id="1392246"/>
    <lineage>
        <taxon>Eukaryota</taxon>
        <taxon>Fungi</taxon>
        <taxon>Dikarya</taxon>
        <taxon>Ascomycota</taxon>
        <taxon>Pezizomycotina</taxon>
        <taxon>Dothideomycetes</taxon>
        <taxon>Pleosporomycetidae</taxon>
        <taxon>Pleosporales</taxon>
        <taxon>Amniculicolaceae</taxon>
        <taxon>Amniculicola</taxon>
    </lineage>
</organism>
<evidence type="ECO:0000313" key="3">
    <source>
        <dbReference type="EMBL" id="KAF1993315.1"/>
    </source>
</evidence>
<gene>
    <name evidence="3" type="ORF">P154DRAFT_77887</name>
</gene>
<dbReference type="EMBL" id="ML977713">
    <property type="protein sequence ID" value="KAF1993315.1"/>
    <property type="molecule type" value="Genomic_DNA"/>
</dbReference>
<evidence type="ECO:0000256" key="2">
    <source>
        <dbReference type="SAM" id="SignalP"/>
    </source>
</evidence>
<feature type="signal peptide" evidence="2">
    <location>
        <begin position="1"/>
        <end position="28"/>
    </location>
</feature>
<dbReference type="AlphaFoldDB" id="A0A6A5W2H0"/>
<proteinExistence type="predicted"/>
<dbReference type="PANTHER" id="PTHR40020">
    <property type="entry name" value="CYTOCHROME C OXIDASE ASSEMBLY FACTOR 2"/>
    <property type="match status" value="1"/>
</dbReference>